<keyword evidence="2 7" id="KW-0436">Ligase</keyword>
<dbReference type="GO" id="GO:0016020">
    <property type="term" value="C:membrane"/>
    <property type="evidence" value="ECO:0007669"/>
    <property type="project" value="TreeGrafter"/>
</dbReference>
<keyword evidence="10" id="KW-1185">Reference proteome</keyword>
<gene>
    <name evidence="9" type="ORF">HKI87_11g65950</name>
</gene>
<dbReference type="InterPro" id="IPR042099">
    <property type="entry name" value="ANL_N_sf"/>
</dbReference>
<protein>
    <recommendedName>
        <fullName evidence="6 7">Long-chain-fatty-acid--CoA ligase</fullName>
        <ecNumber evidence="6 7">6.2.1.3</ecNumber>
    </recommendedName>
</protein>
<comment type="function">
    <text evidence="7">Catalyzes the conversion of long-chain fatty acids to their active form acyl-CoAs for both synthesis of cellular lipids, and degradation via beta-oxidation.</text>
</comment>
<keyword evidence="4 7" id="KW-0276">Fatty acid metabolism</keyword>
<dbReference type="CDD" id="cd05927">
    <property type="entry name" value="LC-FACS_euk"/>
    <property type="match status" value="1"/>
</dbReference>
<dbReference type="GO" id="GO:0005524">
    <property type="term" value="F:ATP binding"/>
    <property type="evidence" value="ECO:0007669"/>
    <property type="project" value="UniProtKB-KW"/>
</dbReference>
<dbReference type="GO" id="GO:0004467">
    <property type="term" value="F:long-chain fatty acid-CoA ligase activity"/>
    <property type="evidence" value="ECO:0007669"/>
    <property type="project" value="UniProtKB-EC"/>
</dbReference>
<evidence type="ECO:0000256" key="2">
    <source>
        <dbReference type="ARBA" id="ARBA00022598"/>
    </source>
</evidence>
<dbReference type="InterPro" id="IPR045311">
    <property type="entry name" value="LC-FACS_euk"/>
</dbReference>
<name>A0AAX4PGH2_9CHLO</name>
<dbReference type="Gene3D" id="3.40.50.12780">
    <property type="entry name" value="N-terminal domain of ligase-like"/>
    <property type="match status" value="1"/>
</dbReference>
<feature type="domain" description="AMP-dependent synthetase/ligase" evidence="8">
    <location>
        <begin position="50"/>
        <end position="472"/>
    </location>
</feature>
<dbReference type="EC" id="6.2.1.3" evidence="6 7"/>
<dbReference type="Proteomes" id="UP001472866">
    <property type="component" value="Chromosome 11"/>
</dbReference>
<dbReference type="PROSITE" id="PS00455">
    <property type="entry name" value="AMP_BINDING"/>
    <property type="match status" value="1"/>
</dbReference>
<evidence type="ECO:0000256" key="7">
    <source>
        <dbReference type="RuleBase" id="RU369030"/>
    </source>
</evidence>
<evidence type="ECO:0000313" key="10">
    <source>
        <dbReference type="Proteomes" id="UP001472866"/>
    </source>
</evidence>
<evidence type="ECO:0000256" key="1">
    <source>
        <dbReference type="ARBA" id="ARBA00006432"/>
    </source>
</evidence>
<dbReference type="SUPFAM" id="SSF56801">
    <property type="entry name" value="Acetyl-CoA synthetase-like"/>
    <property type="match status" value="1"/>
</dbReference>
<dbReference type="Pfam" id="PF00501">
    <property type="entry name" value="AMP-binding"/>
    <property type="match status" value="1"/>
</dbReference>
<dbReference type="InterPro" id="IPR020845">
    <property type="entry name" value="AMP-binding_CS"/>
</dbReference>
<accession>A0AAX4PGH2</accession>
<dbReference type="PANTHER" id="PTHR43272:SF3">
    <property type="entry name" value="LONG CHAIN ACYL-COA SYNTHETASE 4"/>
    <property type="match status" value="1"/>
</dbReference>
<proteinExistence type="inferred from homology"/>
<comment type="similarity">
    <text evidence="1 7">Belongs to the ATP-dependent AMP-binding enzyme family.</text>
</comment>
<evidence type="ECO:0000313" key="9">
    <source>
        <dbReference type="EMBL" id="WZN65038.1"/>
    </source>
</evidence>
<dbReference type="EMBL" id="CP151511">
    <property type="protein sequence ID" value="WZN65038.1"/>
    <property type="molecule type" value="Genomic_DNA"/>
</dbReference>
<keyword evidence="5 7" id="KW-0067">ATP-binding</keyword>
<comment type="catalytic activity">
    <reaction evidence="7">
        <text>a long-chain fatty acid + ATP + CoA = a long-chain fatty acyl-CoA + AMP + diphosphate</text>
        <dbReference type="Rhea" id="RHEA:15421"/>
        <dbReference type="ChEBI" id="CHEBI:30616"/>
        <dbReference type="ChEBI" id="CHEBI:33019"/>
        <dbReference type="ChEBI" id="CHEBI:57287"/>
        <dbReference type="ChEBI" id="CHEBI:57560"/>
        <dbReference type="ChEBI" id="CHEBI:83139"/>
        <dbReference type="ChEBI" id="CHEBI:456215"/>
        <dbReference type="EC" id="6.2.1.3"/>
    </reaction>
</comment>
<dbReference type="GO" id="GO:0005783">
    <property type="term" value="C:endoplasmic reticulum"/>
    <property type="evidence" value="ECO:0007669"/>
    <property type="project" value="TreeGrafter"/>
</dbReference>
<keyword evidence="3 7" id="KW-0547">Nucleotide-binding</keyword>
<reference evidence="9 10" key="1">
    <citation type="submission" date="2024-03" db="EMBL/GenBank/DDBJ databases">
        <title>Complete genome sequence of the green alga Chloropicon roscoffensis RCC1871.</title>
        <authorList>
            <person name="Lemieux C."/>
            <person name="Pombert J.-F."/>
            <person name="Otis C."/>
            <person name="Turmel M."/>
        </authorList>
    </citation>
    <scope>NUCLEOTIDE SEQUENCE [LARGE SCALE GENOMIC DNA]</scope>
    <source>
        <strain evidence="9 10">RCC1871</strain>
    </source>
</reference>
<evidence type="ECO:0000256" key="5">
    <source>
        <dbReference type="ARBA" id="ARBA00022840"/>
    </source>
</evidence>
<dbReference type="PANTHER" id="PTHR43272">
    <property type="entry name" value="LONG-CHAIN-FATTY-ACID--COA LIGASE"/>
    <property type="match status" value="1"/>
</dbReference>
<organism evidence="9 10">
    <name type="scientific">Chloropicon roscoffensis</name>
    <dbReference type="NCBI Taxonomy" id="1461544"/>
    <lineage>
        <taxon>Eukaryota</taxon>
        <taxon>Viridiplantae</taxon>
        <taxon>Chlorophyta</taxon>
        <taxon>Chloropicophyceae</taxon>
        <taxon>Chloropicales</taxon>
        <taxon>Chloropicaceae</taxon>
        <taxon>Chloropicon</taxon>
    </lineage>
</organism>
<evidence type="ECO:0000256" key="3">
    <source>
        <dbReference type="ARBA" id="ARBA00022741"/>
    </source>
</evidence>
<dbReference type="AlphaFoldDB" id="A0AAX4PGH2"/>
<keyword evidence="7" id="KW-0443">Lipid metabolism</keyword>
<evidence type="ECO:0000259" key="8">
    <source>
        <dbReference type="Pfam" id="PF00501"/>
    </source>
</evidence>
<evidence type="ECO:0000256" key="6">
    <source>
        <dbReference type="ARBA" id="ARBA00026121"/>
    </source>
</evidence>
<evidence type="ECO:0000256" key="4">
    <source>
        <dbReference type="ARBA" id="ARBA00022832"/>
    </source>
</evidence>
<sequence length="651" mass="71956">MAKIDNWIKEVEPANETQGPLYRLHNSADALSPYEFKGCVTLAELFAKSVEEFGDCQCLGQRVNDGPYMWLTYSEVMDATNKIASALIAEGADVGTKVGILSGNCPEWMVGMQACNKIGAACVPLYDTLGENAVEYIINHAECKIAFINAKKIPVFLKTKGKIPTITTLVYWGDATEEDVKALGDFGVNVFTYDQFLEKGAAEKKENAGPSAEDLCTIMYTSGTTGDPKGVMIKHKNMVAELNAIDKLFDTLKMPIKKGDRFMSYLPLAHIFDRVVEETFLIGGGAVGYWRGSPLLLLEDVALLKPTIFAGVPRIFDRIYSKVASKMQGSFIKNFLFNAGVKRKWGQIERGVPQAKAAPLFNMILFKKLKAVLGGCVKTIVSGGAPLASHVEQFLRTSMCCPVVQGYGLTETMAASFIAVPDDIRFYKTVGVPAPSVEFRLEAVPEMNYSPFDNPPRGEVLIRGPSVYAGYYKDEEQTKGAIDKDGFFHTGDVGELTEFGSLKIIDRKKNIFKLSQGEYVAVEALESVYKKNLNMEQVWVYGNSFESCVVAVVVPNEEKLMAWAKDAGVSGDYEAVCKTPEANKMILDELKKTGKEGKMKGFEIVKAVHLDHVQFSVDTDLLTPTFKLRRPQLLKHYQTEIDALYEALKKK</sequence>
<dbReference type="InterPro" id="IPR000873">
    <property type="entry name" value="AMP-dep_synth/lig_dom"/>
</dbReference>